<reference evidence="2 3" key="1">
    <citation type="submission" date="2024-11" db="EMBL/GenBank/DDBJ databases">
        <title>A near-complete genome assembly of Cinchona calisaya.</title>
        <authorList>
            <person name="Lian D.C."/>
            <person name="Zhao X.W."/>
            <person name="Wei L."/>
        </authorList>
    </citation>
    <scope>NUCLEOTIDE SEQUENCE [LARGE SCALE GENOMIC DNA]</scope>
    <source>
        <tissue evidence="2">Nenye</tissue>
    </source>
</reference>
<gene>
    <name evidence="2" type="ORF">ACH5RR_001278</name>
</gene>
<feature type="chain" id="PRO_5044753597" evidence="1">
    <location>
        <begin position="22"/>
        <end position="137"/>
    </location>
</feature>
<dbReference type="Proteomes" id="UP001630127">
    <property type="component" value="Unassembled WGS sequence"/>
</dbReference>
<feature type="signal peptide" evidence="1">
    <location>
        <begin position="1"/>
        <end position="21"/>
    </location>
</feature>
<dbReference type="EMBL" id="JBJUIK010000001">
    <property type="protein sequence ID" value="KAL3537912.1"/>
    <property type="molecule type" value="Genomic_DNA"/>
</dbReference>
<dbReference type="AlphaFoldDB" id="A0ABD3B448"/>
<proteinExistence type="predicted"/>
<protein>
    <submittedName>
        <fullName evidence="2">Uncharacterized protein</fullName>
    </submittedName>
</protein>
<evidence type="ECO:0000313" key="3">
    <source>
        <dbReference type="Proteomes" id="UP001630127"/>
    </source>
</evidence>
<evidence type="ECO:0000256" key="1">
    <source>
        <dbReference type="SAM" id="SignalP"/>
    </source>
</evidence>
<organism evidence="2 3">
    <name type="scientific">Cinchona calisaya</name>
    <dbReference type="NCBI Taxonomy" id="153742"/>
    <lineage>
        <taxon>Eukaryota</taxon>
        <taxon>Viridiplantae</taxon>
        <taxon>Streptophyta</taxon>
        <taxon>Embryophyta</taxon>
        <taxon>Tracheophyta</taxon>
        <taxon>Spermatophyta</taxon>
        <taxon>Magnoliopsida</taxon>
        <taxon>eudicotyledons</taxon>
        <taxon>Gunneridae</taxon>
        <taxon>Pentapetalae</taxon>
        <taxon>asterids</taxon>
        <taxon>lamiids</taxon>
        <taxon>Gentianales</taxon>
        <taxon>Rubiaceae</taxon>
        <taxon>Cinchonoideae</taxon>
        <taxon>Cinchoneae</taxon>
        <taxon>Cinchona</taxon>
    </lineage>
</organism>
<sequence length="137" mass="14951">MSSTITLPRLLTLRLCWSVFCSFLGIPRIITKGEGFEATLRSTQELSSDKDKEKVFGMGREAPCNLDCSPFLYGGGLSGTTSTAESAKAFFSCLKAGVGKKVSIEPNLNEKAHPILRRGPLQEKRKIPQSQPFITSP</sequence>
<evidence type="ECO:0000313" key="2">
    <source>
        <dbReference type="EMBL" id="KAL3537912.1"/>
    </source>
</evidence>
<keyword evidence="3" id="KW-1185">Reference proteome</keyword>
<name>A0ABD3B448_9GENT</name>
<keyword evidence="1" id="KW-0732">Signal</keyword>
<comment type="caution">
    <text evidence="2">The sequence shown here is derived from an EMBL/GenBank/DDBJ whole genome shotgun (WGS) entry which is preliminary data.</text>
</comment>
<accession>A0ABD3B448</accession>